<dbReference type="OrthoDB" id="4154021at2759"/>
<keyword evidence="3" id="KW-1185">Reference proteome</keyword>
<proteinExistence type="predicted"/>
<dbReference type="RefSeq" id="XP_018691140.1">
    <property type="nucleotide sequence ID" value="XM_018840019.1"/>
</dbReference>
<dbReference type="GeneID" id="30012679"/>
<feature type="region of interest" description="Disordered" evidence="1">
    <location>
        <begin position="66"/>
        <end position="103"/>
    </location>
</feature>
<dbReference type="Proteomes" id="UP000078343">
    <property type="component" value="Unassembled WGS sequence"/>
</dbReference>
<organism evidence="2 3">
    <name type="scientific">Fonsecaea erecta</name>
    <dbReference type="NCBI Taxonomy" id="1367422"/>
    <lineage>
        <taxon>Eukaryota</taxon>
        <taxon>Fungi</taxon>
        <taxon>Dikarya</taxon>
        <taxon>Ascomycota</taxon>
        <taxon>Pezizomycotina</taxon>
        <taxon>Eurotiomycetes</taxon>
        <taxon>Chaetothyriomycetidae</taxon>
        <taxon>Chaetothyriales</taxon>
        <taxon>Herpotrichiellaceae</taxon>
        <taxon>Fonsecaea</taxon>
    </lineage>
</organism>
<accession>A0A178ZF16</accession>
<name>A0A178ZF16_9EURO</name>
<reference evidence="2 3" key="1">
    <citation type="submission" date="2016-04" db="EMBL/GenBank/DDBJ databases">
        <title>Draft genome of Fonsecaea erecta CBS 125763.</title>
        <authorList>
            <person name="Weiss V.A."/>
            <person name="Vicente V.A."/>
            <person name="Raittz R.T."/>
            <person name="Moreno L.F."/>
            <person name="De Souza E.M."/>
            <person name="Pedrosa F.O."/>
            <person name="Steffens M.B."/>
            <person name="Faoro H."/>
            <person name="Tadra-Sfeir M.Z."/>
            <person name="Najafzadeh M.J."/>
            <person name="Felipe M.S."/>
            <person name="Teixeira M."/>
            <person name="Sun J."/>
            <person name="Xi L."/>
            <person name="Gomes R."/>
            <person name="De Azevedo C.M."/>
            <person name="Salgado C.G."/>
            <person name="Da Silva M.B."/>
            <person name="Nascimento M.F."/>
            <person name="Queiroz-Telles F."/>
            <person name="Attili D.S."/>
            <person name="Gorbushina A."/>
        </authorList>
    </citation>
    <scope>NUCLEOTIDE SEQUENCE [LARGE SCALE GENOMIC DNA]</scope>
    <source>
        <strain evidence="2 3">CBS 125763</strain>
    </source>
</reference>
<gene>
    <name evidence="2" type="ORF">AYL99_08511</name>
</gene>
<protein>
    <submittedName>
        <fullName evidence="2">Uncharacterized protein</fullName>
    </submittedName>
</protein>
<evidence type="ECO:0000313" key="3">
    <source>
        <dbReference type="Proteomes" id="UP000078343"/>
    </source>
</evidence>
<sequence length="120" mass="12875">MAESPVKESDIPALLAIVFGSVGPIHVDAEKVAQHLGISLATVPPKFTALRKRYNLEIKVINSGALQRNRPNSPKKRLAVQGPKPMRNTSVPTQSGSDTEVNLPEELLFEPAAAVKQEGA</sequence>
<evidence type="ECO:0000313" key="2">
    <source>
        <dbReference type="EMBL" id="OAP57773.1"/>
    </source>
</evidence>
<comment type="caution">
    <text evidence="2">The sequence shown here is derived from an EMBL/GenBank/DDBJ whole genome shotgun (WGS) entry which is preliminary data.</text>
</comment>
<evidence type="ECO:0000256" key="1">
    <source>
        <dbReference type="SAM" id="MobiDB-lite"/>
    </source>
</evidence>
<dbReference type="EMBL" id="LVYI01000007">
    <property type="protein sequence ID" value="OAP57773.1"/>
    <property type="molecule type" value="Genomic_DNA"/>
</dbReference>
<feature type="compositionally biased region" description="Polar residues" evidence="1">
    <location>
        <begin position="87"/>
        <end position="100"/>
    </location>
</feature>
<dbReference type="AlphaFoldDB" id="A0A178ZF16"/>